<dbReference type="CDD" id="cd20544">
    <property type="entry name" value="CYCLIN_AtCycD-like_rpt2"/>
    <property type="match status" value="1"/>
</dbReference>
<evidence type="ECO:0000256" key="4">
    <source>
        <dbReference type="ARBA" id="ARBA00023127"/>
    </source>
</evidence>
<reference evidence="10" key="1">
    <citation type="submission" date="2022-05" db="EMBL/GenBank/DDBJ databases">
        <title>The Musa troglodytarum L. genome provides insights into the mechanism of non-climacteric behaviour and enrichment of carotenoids.</title>
        <authorList>
            <person name="Wang J."/>
        </authorList>
    </citation>
    <scope>NUCLEOTIDE SEQUENCE</scope>
    <source>
        <tissue evidence="10">Leaf</tissue>
    </source>
</reference>
<dbReference type="Proteomes" id="UP001055439">
    <property type="component" value="Chromosome 5"/>
</dbReference>
<dbReference type="InterPro" id="IPR004015">
    <property type="entry name" value="SKI-int_prot_SKIP_SNW-dom"/>
</dbReference>
<dbReference type="GO" id="GO:0000398">
    <property type="term" value="P:mRNA splicing, via spliceosome"/>
    <property type="evidence" value="ECO:0007669"/>
    <property type="project" value="InterPro"/>
</dbReference>
<dbReference type="SUPFAM" id="SSF47954">
    <property type="entry name" value="Cyclin-like"/>
    <property type="match status" value="2"/>
</dbReference>
<keyword evidence="11" id="KW-1185">Reference proteome</keyword>
<evidence type="ECO:0000256" key="7">
    <source>
        <dbReference type="SAM" id="MobiDB-lite"/>
    </source>
</evidence>
<dbReference type="FunFam" id="1.10.472.10:FF:000034">
    <property type="entry name" value="D2/4-type cyclin"/>
    <property type="match status" value="1"/>
</dbReference>
<feature type="region of interest" description="Disordered" evidence="7">
    <location>
        <begin position="532"/>
        <end position="575"/>
    </location>
</feature>
<dbReference type="SMART" id="SM01332">
    <property type="entry name" value="Cyclin_C"/>
    <property type="match status" value="1"/>
</dbReference>
<dbReference type="Pfam" id="PF02984">
    <property type="entry name" value="Cyclin_C"/>
    <property type="match status" value="1"/>
</dbReference>
<dbReference type="GO" id="GO:0051301">
    <property type="term" value="P:cell division"/>
    <property type="evidence" value="ECO:0007669"/>
    <property type="project" value="UniProtKB-KW"/>
</dbReference>
<dbReference type="Pfam" id="PF00134">
    <property type="entry name" value="Cyclin_N"/>
    <property type="match status" value="1"/>
</dbReference>
<dbReference type="InterPro" id="IPR004367">
    <property type="entry name" value="Cyclin_C-dom"/>
</dbReference>
<feature type="domain" description="Cyclin C-terminal" evidence="9">
    <location>
        <begin position="205"/>
        <end position="329"/>
    </location>
</feature>
<feature type="region of interest" description="Disordered" evidence="7">
    <location>
        <begin position="436"/>
        <end position="464"/>
    </location>
</feature>
<dbReference type="Gene3D" id="1.10.472.10">
    <property type="entry name" value="Cyclin-like"/>
    <property type="match status" value="2"/>
</dbReference>
<evidence type="ECO:0000256" key="2">
    <source>
        <dbReference type="ARBA" id="ARBA00010197"/>
    </source>
</evidence>
<feature type="domain" description="Cyclin-like" evidence="8">
    <location>
        <begin position="108"/>
        <end position="196"/>
    </location>
</feature>
<accession>A0A9E7FW97</accession>
<evidence type="ECO:0000313" key="11">
    <source>
        <dbReference type="Proteomes" id="UP001055439"/>
    </source>
</evidence>
<dbReference type="FunFam" id="1.10.472.10:FF:000040">
    <property type="entry name" value="D6-type cyclin"/>
    <property type="match status" value="1"/>
</dbReference>
<dbReference type="AlphaFoldDB" id="A0A9E7FW97"/>
<evidence type="ECO:0000256" key="1">
    <source>
        <dbReference type="ARBA" id="ARBA00009065"/>
    </source>
</evidence>
<keyword evidence="4 6" id="KW-0195">Cyclin</keyword>
<sequence>MSPSYDSASSILLCAEDGDSILGFDDVEEQRGHRPRWGSDPKRFDFYGDLPVDSTLQSDERLGWLVAREQGHLPREDYGQRLRSGALDLSVRRDAIDWMWKEGSLFSSPLFFVHAHYNFGPLSAYLSVNYLDRFLSAYEFPQGKTWMTRLLVVTCLTLAAKMEETEVPLSLDLQVGETKYVFEDRTIQRMELLVLNTLEWRMQAVTPFSYIDFFLHKLSGGNSPTKLLVSRSTELILGTVKGTDCLAFRPSVIAAAIALLVLSDAQVVDAEKSLSFCTHVAKERVLECFEVIQDKVFMRRQSPKDGSSAVSSVLQSPVGVLDACLLDLPEENFGVLREFFHPKTKNKKTEEQIVRESEEEKDNEECTWRTKEASEKLVHVRSSVAQPKNVPLQSTESKLIEYKPPQQSTAFNSGAKERIIPMVEMPVDPLEPQKFKHRRVPKASGSPPVTVMHSPPRRVSVKDQQDWKIPHCISNWKHPKDKRPAADGRVLQDVQINDHFAKFAEAMSVAGQKAQDAIEMRAKVLKELMKKENERREQELRALGRKARCERTGIAPAPASPLPSDKSMIDDAEIG</sequence>
<dbReference type="PANTHER" id="PTHR12096">
    <property type="entry name" value="NUCLEAR PROTEIN SKIP-RELATED"/>
    <property type="match status" value="1"/>
</dbReference>
<protein>
    <submittedName>
        <fullName evidence="10">Cyclin, C-terminal domain</fullName>
    </submittedName>
</protein>
<evidence type="ECO:0000256" key="3">
    <source>
        <dbReference type="ARBA" id="ARBA00022618"/>
    </source>
</evidence>
<evidence type="ECO:0000259" key="9">
    <source>
        <dbReference type="SMART" id="SM01332"/>
    </source>
</evidence>
<keyword evidence="3" id="KW-0132">Cell division</keyword>
<evidence type="ECO:0000313" key="10">
    <source>
        <dbReference type="EMBL" id="URE02248.1"/>
    </source>
</evidence>
<keyword evidence="5" id="KW-0131">Cell cycle</keyword>
<dbReference type="EMBL" id="CP097507">
    <property type="protein sequence ID" value="URE02248.1"/>
    <property type="molecule type" value="Genomic_DNA"/>
</dbReference>
<feature type="compositionally biased region" description="Basic and acidic residues" evidence="7">
    <location>
        <begin position="532"/>
        <end position="551"/>
    </location>
</feature>
<dbReference type="InterPro" id="IPR006671">
    <property type="entry name" value="Cyclin_N"/>
</dbReference>
<proteinExistence type="inferred from homology"/>
<organism evidence="10 11">
    <name type="scientific">Musa troglodytarum</name>
    <name type="common">fe'i banana</name>
    <dbReference type="NCBI Taxonomy" id="320322"/>
    <lineage>
        <taxon>Eukaryota</taxon>
        <taxon>Viridiplantae</taxon>
        <taxon>Streptophyta</taxon>
        <taxon>Embryophyta</taxon>
        <taxon>Tracheophyta</taxon>
        <taxon>Spermatophyta</taxon>
        <taxon>Magnoliopsida</taxon>
        <taxon>Liliopsida</taxon>
        <taxon>Zingiberales</taxon>
        <taxon>Musaceae</taxon>
        <taxon>Musa</taxon>
    </lineage>
</organism>
<dbReference type="OrthoDB" id="5590282at2759"/>
<comment type="similarity">
    <text evidence="1">Belongs to the cyclin family. Cyclin D subfamily.</text>
</comment>
<comment type="similarity">
    <text evidence="2">Belongs to the SNW family.</text>
</comment>
<dbReference type="GO" id="GO:0005681">
    <property type="term" value="C:spliceosomal complex"/>
    <property type="evidence" value="ECO:0007669"/>
    <property type="project" value="InterPro"/>
</dbReference>
<feature type="region of interest" description="Disordered" evidence="7">
    <location>
        <begin position="347"/>
        <end position="366"/>
    </location>
</feature>
<dbReference type="Pfam" id="PF02731">
    <property type="entry name" value="SKIP_SNW"/>
    <property type="match status" value="1"/>
</dbReference>
<dbReference type="InterPro" id="IPR036915">
    <property type="entry name" value="Cyclin-like_sf"/>
</dbReference>
<name>A0A9E7FW97_9LILI</name>
<dbReference type="InterPro" id="IPR017862">
    <property type="entry name" value="SKI-int_prot_SKIP"/>
</dbReference>
<gene>
    <name evidence="10" type="ORF">MUK42_19466</name>
</gene>
<evidence type="ECO:0000259" key="8">
    <source>
        <dbReference type="SMART" id="SM00385"/>
    </source>
</evidence>
<dbReference type="CDD" id="cd20543">
    <property type="entry name" value="CYCLIN_AtCycD-like_rpt1"/>
    <property type="match status" value="1"/>
</dbReference>
<dbReference type="SMART" id="SM00385">
    <property type="entry name" value="CYCLIN"/>
    <property type="match status" value="1"/>
</dbReference>
<evidence type="ECO:0000256" key="6">
    <source>
        <dbReference type="RuleBase" id="RU000383"/>
    </source>
</evidence>
<dbReference type="InterPro" id="IPR013763">
    <property type="entry name" value="Cyclin-like_dom"/>
</dbReference>
<evidence type="ECO:0000256" key="5">
    <source>
        <dbReference type="ARBA" id="ARBA00023306"/>
    </source>
</evidence>